<protein>
    <submittedName>
        <fullName evidence="2">Uncharacterized protein</fullName>
    </submittedName>
</protein>
<accession>M7BNC9</accession>
<evidence type="ECO:0000313" key="3">
    <source>
        <dbReference type="Proteomes" id="UP000031443"/>
    </source>
</evidence>
<reference evidence="3" key="1">
    <citation type="journal article" date="2013" name="Nat. Genet.">
        <title>The draft genomes of soft-shell turtle and green sea turtle yield insights into the development and evolution of the turtle-specific body plan.</title>
        <authorList>
            <person name="Wang Z."/>
            <person name="Pascual-Anaya J."/>
            <person name="Zadissa A."/>
            <person name="Li W."/>
            <person name="Niimura Y."/>
            <person name="Huang Z."/>
            <person name="Li C."/>
            <person name="White S."/>
            <person name="Xiong Z."/>
            <person name="Fang D."/>
            <person name="Wang B."/>
            <person name="Ming Y."/>
            <person name="Chen Y."/>
            <person name="Zheng Y."/>
            <person name="Kuraku S."/>
            <person name="Pignatelli M."/>
            <person name="Herrero J."/>
            <person name="Beal K."/>
            <person name="Nozawa M."/>
            <person name="Li Q."/>
            <person name="Wang J."/>
            <person name="Zhang H."/>
            <person name="Yu L."/>
            <person name="Shigenobu S."/>
            <person name="Wang J."/>
            <person name="Liu J."/>
            <person name="Flicek P."/>
            <person name="Searle S."/>
            <person name="Wang J."/>
            <person name="Kuratani S."/>
            <person name="Yin Y."/>
            <person name="Aken B."/>
            <person name="Zhang G."/>
            <person name="Irie N."/>
        </authorList>
    </citation>
    <scope>NUCLEOTIDE SEQUENCE [LARGE SCALE GENOMIC DNA]</scope>
</reference>
<feature type="compositionally biased region" description="Polar residues" evidence="1">
    <location>
        <begin position="70"/>
        <end position="89"/>
    </location>
</feature>
<feature type="region of interest" description="Disordered" evidence="1">
    <location>
        <begin position="14"/>
        <end position="89"/>
    </location>
</feature>
<organism evidence="2 3">
    <name type="scientific">Chelonia mydas</name>
    <name type="common">Green sea-turtle</name>
    <name type="synonym">Chelonia agassizi</name>
    <dbReference type="NCBI Taxonomy" id="8469"/>
    <lineage>
        <taxon>Eukaryota</taxon>
        <taxon>Metazoa</taxon>
        <taxon>Chordata</taxon>
        <taxon>Craniata</taxon>
        <taxon>Vertebrata</taxon>
        <taxon>Euteleostomi</taxon>
        <taxon>Archelosauria</taxon>
        <taxon>Testudinata</taxon>
        <taxon>Testudines</taxon>
        <taxon>Cryptodira</taxon>
        <taxon>Durocryptodira</taxon>
        <taxon>Americhelydia</taxon>
        <taxon>Chelonioidea</taxon>
        <taxon>Cheloniidae</taxon>
        <taxon>Chelonia</taxon>
    </lineage>
</organism>
<evidence type="ECO:0000256" key="1">
    <source>
        <dbReference type="SAM" id="MobiDB-lite"/>
    </source>
</evidence>
<keyword evidence="3" id="KW-1185">Reference proteome</keyword>
<gene>
    <name evidence="2" type="ORF">UY3_04053</name>
</gene>
<name>M7BNC9_CHEMY</name>
<feature type="compositionally biased region" description="Acidic residues" evidence="1">
    <location>
        <begin position="18"/>
        <end position="33"/>
    </location>
</feature>
<evidence type="ECO:0000313" key="2">
    <source>
        <dbReference type="EMBL" id="EMP38734.1"/>
    </source>
</evidence>
<dbReference type="AlphaFoldDB" id="M7BNC9"/>
<dbReference type="EMBL" id="KB518693">
    <property type="protein sequence ID" value="EMP38734.1"/>
    <property type="molecule type" value="Genomic_DNA"/>
</dbReference>
<proteinExistence type="predicted"/>
<sequence>MPILVALQVYHWLQTSSDEVEQEDKDPDSETGESQDLGDIGGVTLEGESRQSDSSVSQNKVGIGTPDIVGTTSAKNASATGKVSPSTNIGTGVPECLNVGHSNNLHGTISGVDCMGAEEGPV</sequence>
<dbReference type="Proteomes" id="UP000031443">
    <property type="component" value="Unassembled WGS sequence"/>
</dbReference>